<evidence type="ECO:0000313" key="2">
    <source>
        <dbReference type="Proteomes" id="UP001501153"/>
    </source>
</evidence>
<organism evidence="1 2">
    <name type="scientific">Hymenobacter saemangeumensis</name>
    <dbReference type="NCBI Taxonomy" id="1084522"/>
    <lineage>
        <taxon>Bacteria</taxon>
        <taxon>Pseudomonadati</taxon>
        <taxon>Bacteroidota</taxon>
        <taxon>Cytophagia</taxon>
        <taxon>Cytophagales</taxon>
        <taxon>Hymenobacteraceae</taxon>
        <taxon>Hymenobacter</taxon>
    </lineage>
</organism>
<dbReference type="EMBL" id="BAABGZ010000072">
    <property type="protein sequence ID" value="GAA4364652.1"/>
    <property type="molecule type" value="Genomic_DNA"/>
</dbReference>
<accession>A0ABP8IPG9</accession>
<protein>
    <recommendedName>
        <fullName evidence="3">Lipoprotein</fullName>
    </recommendedName>
</protein>
<dbReference type="RefSeq" id="WP_345237342.1">
    <property type="nucleotide sequence ID" value="NZ_BAABGZ010000072.1"/>
</dbReference>
<reference evidence="2" key="1">
    <citation type="journal article" date="2019" name="Int. J. Syst. Evol. Microbiol.">
        <title>The Global Catalogue of Microorganisms (GCM) 10K type strain sequencing project: providing services to taxonomists for standard genome sequencing and annotation.</title>
        <authorList>
            <consortium name="The Broad Institute Genomics Platform"/>
            <consortium name="The Broad Institute Genome Sequencing Center for Infectious Disease"/>
            <person name="Wu L."/>
            <person name="Ma J."/>
        </authorList>
    </citation>
    <scope>NUCLEOTIDE SEQUENCE [LARGE SCALE GENOMIC DNA]</scope>
    <source>
        <strain evidence="2">JCM 17923</strain>
    </source>
</reference>
<evidence type="ECO:0008006" key="3">
    <source>
        <dbReference type="Google" id="ProtNLM"/>
    </source>
</evidence>
<keyword evidence="2" id="KW-1185">Reference proteome</keyword>
<dbReference type="PROSITE" id="PS51257">
    <property type="entry name" value="PROKAR_LIPOPROTEIN"/>
    <property type="match status" value="1"/>
</dbReference>
<name>A0ABP8IPG9_9BACT</name>
<proteinExistence type="predicted"/>
<comment type="caution">
    <text evidence="1">The sequence shown here is derived from an EMBL/GenBank/DDBJ whole genome shotgun (WGS) entry which is preliminary data.</text>
</comment>
<sequence length="51" mass="5348">MKKLVLLAAGVAALALGSCNRQKCPAYTSTKEANRVSSPITASNAQTVERQ</sequence>
<gene>
    <name evidence="1" type="ORF">GCM10023185_34350</name>
</gene>
<dbReference type="Proteomes" id="UP001501153">
    <property type="component" value="Unassembled WGS sequence"/>
</dbReference>
<evidence type="ECO:0000313" key="1">
    <source>
        <dbReference type="EMBL" id="GAA4364652.1"/>
    </source>
</evidence>